<keyword evidence="8 12" id="KW-1133">Transmembrane helix</keyword>
<dbReference type="GO" id="GO:0009306">
    <property type="term" value="P:protein secretion"/>
    <property type="evidence" value="ECO:0007669"/>
    <property type="project" value="UniProtKB-UniRule"/>
</dbReference>
<reference evidence="13 14" key="1">
    <citation type="submission" date="2020-07" db="EMBL/GenBank/DDBJ databases">
        <title>Genomic Encyclopedia of Type Strains, Phase IV (KMG-IV): sequencing the most valuable type-strain genomes for metagenomic binning, comparative biology and taxonomic classification.</title>
        <authorList>
            <person name="Goeker M."/>
        </authorList>
    </citation>
    <scope>NUCLEOTIDE SEQUENCE [LARGE SCALE GENOMIC DNA]</scope>
    <source>
        <strain evidence="13 14">DSM 25220</strain>
    </source>
</reference>
<dbReference type="PROSITE" id="PS01060">
    <property type="entry name" value="FLIP_1"/>
    <property type="match status" value="1"/>
</dbReference>
<evidence type="ECO:0000256" key="6">
    <source>
        <dbReference type="ARBA" id="ARBA00022795"/>
    </source>
</evidence>
<dbReference type="GO" id="GO:0044781">
    <property type="term" value="P:bacterial-type flagellum organization"/>
    <property type="evidence" value="ECO:0007669"/>
    <property type="project" value="UniProtKB-UniRule"/>
</dbReference>
<evidence type="ECO:0000256" key="9">
    <source>
        <dbReference type="ARBA" id="ARBA00023136"/>
    </source>
</evidence>
<protein>
    <recommendedName>
        <fullName evidence="2 12">Flagellar biosynthetic protein FliP</fullName>
    </recommendedName>
</protein>
<evidence type="ECO:0000256" key="4">
    <source>
        <dbReference type="ARBA" id="ARBA00022475"/>
    </source>
</evidence>
<comment type="caution">
    <text evidence="13">The sequence shown here is derived from an EMBL/GenBank/DDBJ whole genome shotgun (WGS) entry which is preliminary data.</text>
</comment>
<keyword evidence="13" id="KW-0966">Cell projection</keyword>
<dbReference type="PANTHER" id="PTHR30587:SF0">
    <property type="entry name" value="FLAGELLAR BIOSYNTHETIC PROTEIN FLIP"/>
    <property type="match status" value="1"/>
</dbReference>
<dbReference type="AlphaFoldDB" id="A0A7V9YYJ0"/>
<proteinExistence type="inferred from homology"/>
<keyword evidence="13" id="KW-0282">Flagellum</keyword>
<keyword evidence="13" id="KW-0969">Cilium</keyword>
<sequence length="221" mass="25053">MNEFMEFFNNSAPETVSTSVKLLLVLTILSIAPSILIMMTSFARIIIVLSFVRTSLGTQQMPPNQVLIGLALFLTFFIMAPTFKEVNDQALQPLFDEKINLEQAYERASIPMKEFMSKHTRQKDLSLFLKYSGEERPKSVKDIPLTTLVPAFVISEIKTAFQMGFMIFIPFLVIDMVVASVLMSMGMMMLPPVMISLPFKILLFVLVDGWYLVVKSLLESF</sequence>
<feature type="transmembrane region" description="Helical" evidence="12">
    <location>
        <begin position="64"/>
        <end position="83"/>
    </location>
</feature>
<feature type="transmembrane region" description="Helical" evidence="12">
    <location>
        <begin position="160"/>
        <end position="182"/>
    </location>
</feature>
<evidence type="ECO:0000256" key="3">
    <source>
        <dbReference type="ARBA" id="ARBA00022448"/>
    </source>
</evidence>
<dbReference type="InterPro" id="IPR005838">
    <property type="entry name" value="T3SS_IM_P"/>
</dbReference>
<feature type="transmembrane region" description="Helical" evidence="12">
    <location>
        <begin position="194"/>
        <end position="213"/>
    </location>
</feature>
<keyword evidence="4 12" id="KW-1003">Cell membrane</keyword>
<organism evidence="13 14">
    <name type="scientific">[Anoxybacillus] calidus</name>
    <dbReference type="NCBI Taxonomy" id="575178"/>
    <lineage>
        <taxon>Bacteria</taxon>
        <taxon>Bacillati</taxon>
        <taxon>Bacillota</taxon>
        <taxon>Bacilli</taxon>
        <taxon>Bacillales</taxon>
        <taxon>Anoxybacillaceae</taxon>
        <taxon>Paranoxybacillus</taxon>
    </lineage>
</organism>
<dbReference type="NCBIfam" id="TIGR01103">
    <property type="entry name" value="fliP"/>
    <property type="match status" value="1"/>
</dbReference>
<gene>
    <name evidence="12" type="primary">fliP</name>
    <name evidence="13" type="ORF">HNQ85_001087</name>
</gene>
<evidence type="ECO:0000256" key="12">
    <source>
        <dbReference type="RuleBase" id="RU362069"/>
    </source>
</evidence>
<dbReference type="GO" id="GO:0009425">
    <property type="term" value="C:bacterial-type flagellum basal body"/>
    <property type="evidence" value="ECO:0007669"/>
    <property type="project" value="UniProtKB-SubCell"/>
</dbReference>
<comment type="subcellular location">
    <subcellularLocation>
        <location evidence="12">Cell membrane</location>
        <topology evidence="12">Multi-pass membrane protein</topology>
    </subcellularLocation>
    <subcellularLocation>
        <location evidence="12">Bacterial flagellum basal body</location>
    </subcellularLocation>
</comment>
<comment type="function">
    <text evidence="12">Plays a role in the flagellum-specific transport system.</text>
</comment>
<evidence type="ECO:0000256" key="10">
    <source>
        <dbReference type="ARBA" id="ARBA00023143"/>
    </source>
</evidence>
<name>A0A7V9YYJ0_9BACL</name>
<comment type="similarity">
    <text evidence="1 12">Belongs to the FliP/MopC/SpaP family.</text>
</comment>
<dbReference type="PROSITE" id="PS01061">
    <property type="entry name" value="FLIP_2"/>
    <property type="match status" value="1"/>
</dbReference>
<dbReference type="EMBL" id="JACDUU010000002">
    <property type="protein sequence ID" value="MBA2870817.1"/>
    <property type="molecule type" value="Genomic_DNA"/>
</dbReference>
<accession>A0A7V9YYJ0</accession>
<evidence type="ECO:0000256" key="1">
    <source>
        <dbReference type="ARBA" id="ARBA00006257"/>
    </source>
</evidence>
<dbReference type="InterPro" id="IPR005837">
    <property type="entry name" value="FliP"/>
</dbReference>
<keyword evidence="9 12" id="KW-0472">Membrane</keyword>
<keyword evidence="7 12" id="KW-0653">Protein transport</keyword>
<keyword evidence="14" id="KW-1185">Reference proteome</keyword>
<dbReference type="PANTHER" id="PTHR30587">
    <property type="entry name" value="FLAGELLAR BIOSYNTHETIC PROTEIN FLIP"/>
    <property type="match status" value="1"/>
</dbReference>
<keyword evidence="10" id="KW-0975">Bacterial flagellum</keyword>
<evidence type="ECO:0000313" key="14">
    <source>
        <dbReference type="Proteomes" id="UP000580891"/>
    </source>
</evidence>
<evidence type="ECO:0000256" key="7">
    <source>
        <dbReference type="ARBA" id="ARBA00022927"/>
    </source>
</evidence>
<evidence type="ECO:0000256" key="11">
    <source>
        <dbReference type="ARBA" id="ARBA00023225"/>
    </source>
</evidence>
<evidence type="ECO:0000256" key="8">
    <source>
        <dbReference type="ARBA" id="ARBA00022989"/>
    </source>
</evidence>
<keyword evidence="6 12" id="KW-1005">Bacterial flagellum biogenesis</keyword>
<dbReference type="RefSeq" id="WP_181536716.1">
    <property type="nucleotide sequence ID" value="NZ_JACDUU010000002.1"/>
</dbReference>
<evidence type="ECO:0000313" key="13">
    <source>
        <dbReference type="EMBL" id="MBA2870817.1"/>
    </source>
</evidence>
<feature type="transmembrane region" description="Helical" evidence="12">
    <location>
        <begin position="20"/>
        <end position="52"/>
    </location>
</feature>
<keyword evidence="5 12" id="KW-0812">Transmembrane</keyword>
<dbReference type="GO" id="GO:0005886">
    <property type="term" value="C:plasma membrane"/>
    <property type="evidence" value="ECO:0007669"/>
    <property type="project" value="UniProtKB-SubCell"/>
</dbReference>
<keyword evidence="11 12" id="KW-1006">Bacterial flagellum protein export</keyword>
<evidence type="ECO:0000256" key="2">
    <source>
        <dbReference type="ARBA" id="ARBA00021714"/>
    </source>
</evidence>
<dbReference type="NCBIfam" id="NF009438">
    <property type="entry name" value="PRK12797.1"/>
    <property type="match status" value="1"/>
</dbReference>
<keyword evidence="3 12" id="KW-0813">Transport</keyword>
<dbReference type="Proteomes" id="UP000580891">
    <property type="component" value="Unassembled WGS sequence"/>
</dbReference>
<dbReference type="PRINTS" id="PR00951">
    <property type="entry name" value="FLGBIOSNFLIP"/>
</dbReference>
<evidence type="ECO:0000256" key="5">
    <source>
        <dbReference type="ARBA" id="ARBA00022692"/>
    </source>
</evidence>
<dbReference type="PRINTS" id="PR01302">
    <property type="entry name" value="TYPE3IMPPROT"/>
</dbReference>
<dbReference type="Pfam" id="PF00813">
    <property type="entry name" value="FliP"/>
    <property type="match status" value="1"/>
</dbReference>